<proteinExistence type="predicted"/>
<dbReference type="EMBL" id="CP000284">
    <property type="protein sequence ID" value="ABE49112.1"/>
    <property type="molecule type" value="Genomic_DNA"/>
</dbReference>
<gene>
    <name evidence="2" type="ordered locus">Mfla_0844</name>
    <name evidence="3" type="ordered locus">Mfla_0988</name>
</gene>
<feature type="chain" id="PRO_5007923031" evidence="1">
    <location>
        <begin position="25"/>
        <end position="245"/>
    </location>
</feature>
<dbReference type="OrthoDB" id="8534296at2"/>
<accession>Q1H2N1</accession>
<organism evidence="3 4">
    <name type="scientific">Methylobacillus flagellatus (strain ATCC 51484 / DSM 6875 / VKM B-1610 / KT)</name>
    <dbReference type="NCBI Taxonomy" id="265072"/>
    <lineage>
        <taxon>Bacteria</taxon>
        <taxon>Pseudomonadati</taxon>
        <taxon>Pseudomonadota</taxon>
        <taxon>Betaproteobacteria</taxon>
        <taxon>Nitrosomonadales</taxon>
        <taxon>Methylophilaceae</taxon>
        <taxon>Methylobacillus</taxon>
    </lineage>
</organism>
<keyword evidence="1" id="KW-0732">Signal</keyword>
<dbReference type="STRING" id="265072.Mfla_0844"/>
<dbReference type="EMBL" id="CP000284">
    <property type="protein sequence ID" value="ABE49256.1"/>
    <property type="molecule type" value="Genomic_DNA"/>
</dbReference>
<evidence type="ECO:0000313" key="3">
    <source>
        <dbReference type="EMBL" id="ABE49256.1"/>
    </source>
</evidence>
<protein>
    <submittedName>
        <fullName evidence="3">Uncharacterized protein</fullName>
    </submittedName>
</protein>
<dbReference type="AlphaFoldDB" id="Q1H2N1"/>
<name>Q1H2N1_METFK</name>
<dbReference type="HOGENOM" id="CLU_078171_0_0_4"/>
<feature type="signal peptide" evidence="1">
    <location>
        <begin position="1"/>
        <end position="24"/>
    </location>
</feature>
<evidence type="ECO:0000313" key="2">
    <source>
        <dbReference type="EMBL" id="ABE49112.1"/>
    </source>
</evidence>
<reference evidence="3 4" key="1">
    <citation type="submission" date="2006-03" db="EMBL/GenBank/DDBJ databases">
        <title>Complete sequence of Methylobacillus flagellatus KT.</title>
        <authorList>
            <consortium name="US DOE Joint Genome Institute"/>
            <person name="Copeland A."/>
            <person name="Lucas S."/>
            <person name="Lapidus A."/>
            <person name="Barry K."/>
            <person name="Detter J.C."/>
            <person name="Glavina del Rio T."/>
            <person name="Hammon N."/>
            <person name="Israni S."/>
            <person name="Dalin E."/>
            <person name="Tice H."/>
            <person name="Pitluck S."/>
            <person name="Brettin T."/>
            <person name="Bruce D."/>
            <person name="Han C."/>
            <person name="Tapia R."/>
            <person name="Saunders E."/>
            <person name="Gilna P."/>
            <person name="Schmutz J."/>
            <person name="Larimer F."/>
            <person name="Land M."/>
            <person name="Kyrpides N."/>
            <person name="Anderson I."/>
            <person name="Richardson P."/>
        </authorList>
    </citation>
    <scope>NUCLEOTIDE SEQUENCE [LARGE SCALE GENOMIC DNA]</scope>
    <source>
        <strain evidence="3">KT</strain>
        <strain evidence="4">KT / ATCC 51484 / DSM 6875</strain>
    </source>
</reference>
<evidence type="ECO:0000313" key="4">
    <source>
        <dbReference type="Proteomes" id="UP000002440"/>
    </source>
</evidence>
<dbReference type="KEGG" id="mfa:Mfla_0988"/>
<dbReference type="KEGG" id="mfa:Mfla_0844"/>
<sequence>MKPDAITIPTMAAVASLFSVLSHANDAALSSEQPSIPEPMLFDLVRPLGSPRGELEVNNLAEHSLRHGDIQWAPEIEYAFADGYAIEVELPFENSSLSTYKLALQGTMDSHSSDRMVHGWQVIARRQADEDVYSADALYLHGYRFNSRWSTFNMLGMRRTEFGGDGMNTVLSNNSLFYRFSSKLVLGLEVNNEIDHHMKWRYRITPQMHYNFDKHRTLQFGLGPSRLDDDMRTEWLASWRLIYAF</sequence>
<evidence type="ECO:0000256" key="1">
    <source>
        <dbReference type="SAM" id="SignalP"/>
    </source>
</evidence>
<dbReference type="Proteomes" id="UP000002440">
    <property type="component" value="Chromosome"/>
</dbReference>
<dbReference type="eggNOG" id="ENOG5032J7B">
    <property type="taxonomic scope" value="Bacteria"/>
</dbReference>
<keyword evidence="4" id="KW-1185">Reference proteome</keyword>